<dbReference type="Pfam" id="PF01435">
    <property type="entry name" value="Peptidase_M48"/>
    <property type="match status" value="1"/>
</dbReference>
<dbReference type="PANTHER" id="PTHR22726:SF1">
    <property type="entry name" value="METALLOENDOPEPTIDASE OMA1, MITOCHONDRIAL"/>
    <property type="match status" value="1"/>
</dbReference>
<evidence type="ECO:0000256" key="3">
    <source>
        <dbReference type="ARBA" id="ARBA00022801"/>
    </source>
</evidence>
<feature type="domain" description="Peptidase M48" evidence="8">
    <location>
        <begin position="45"/>
        <end position="222"/>
    </location>
</feature>
<sequence>MVAAAALLPLLAGCVSEKREQELGDQIAIQINNQIPLVSDGPLNHYVTDLGRMLARRSERPDVPYRFYIVDTEGVNAFALPGGHIYVNRGLIERTRNVSELAGVLAHEIGHVAARHGAKNLQRQMRTRSMSGILYKVILNREPILDQEALDIGGAVWSAAHSRNDEQEADRLAVGYLIASGVDPNGMLSLFNGFVKEEAAVPQGVMAQWFSTHPASKQRLKITRAEIQERMPATRQRLATQVPSYDDFLRRLHELPPAPPMLHPGAMGPNGQHPFGGK</sequence>
<keyword evidence="2" id="KW-0479">Metal-binding</keyword>
<gene>
    <name evidence="9" type="ORF">AVDCRST_MAG68-5306</name>
</gene>
<reference evidence="9" key="1">
    <citation type="submission" date="2020-02" db="EMBL/GenBank/DDBJ databases">
        <authorList>
            <person name="Meier V. D."/>
        </authorList>
    </citation>
    <scope>NUCLEOTIDE SEQUENCE</scope>
    <source>
        <strain evidence="9">AVDCRST_MAG68</strain>
    </source>
</reference>
<protein>
    <submittedName>
        <fullName evidence="9">Zn-dependent protease</fullName>
    </submittedName>
</protein>
<feature type="region of interest" description="Disordered" evidence="7">
    <location>
        <begin position="256"/>
        <end position="278"/>
    </location>
</feature>
<comment type="similarity">
    <text evidence="6">Belongs to the peptidase M48 family.</text>
</comment>
<proteinExistence type="inferred from homology"/>
<keyword evidence="1 6" id="KW-0645">Protease</keyword>
<dbReference type="Gene3D" id="3.30.2010.10">
    <property type="entry name" value="Metalloproteases ('zincins'), catalytic domain"/>
    <property type="match status" value="1"/>
</dbReference>
<evidence type="ECO:0000256" key="1">
    <source>
        <dbReference type="ARBA" id="ARBA00022670"/>
    </source>
</evidence>
<dbReference type="GO" id="GO:0051603">
    <property type="term" value="P:proteolysis involved in protein catabolic process"/>
    <property type="evidence" value="ECO:0007669"/>
    <property type="project" value="TreeGrafter"/>
</dbReference>
<accession>A0A6J4MW35</accession>
<dbReference type="InterPro" id="IPR051156">
    <property type="entry name" value="Mito/Outer_Membr_Metalloprot"/>
</dbReference>
<dbReference type="AlphaFoldDB" id="A0A6J4MW35"/>
<evidence type="ECO:0000256" key="4">
    <source>
        <dbReference type="ARBA" id="ARBA00022833"/>
    </source>
</evidence>
<evidence type="ECO:0000256" key="7">
    <source>
        <dbReference type="SAM" id="MobiDB-lite"/>
    </source>
</evidence>
<dbReference type="GO" id="GO:0046872">
    <property type="term" value="F:metal ion binding"/>
    <property type="evidence" value="ECO:0007669"/>
    <property type="project" value="UniProtKB-KW"/>
</dbReference>
<keyword evidence="4 6" id="KW-0862">Zinc</keyword>
<dbReference type="CDD" id="cd07333">
    <property type="entry name" value="M48C_bepA_like"/>
    <property type="match status" value="1"/>
</dbReference>
<organism evidence="9">
    <name type="scientific">uncultured Gemmatimonadota bacterium</name>
    <dbReference type="NCBI Taxonomy" id="203437"/>
    <lineage>
        <taxon>Bacteria</taxon>
        <taxon>Pseudomonadati</taxon>
        <taxon>Gemmatimonadota</taxon>
        <taxon>environmental samples</taxon>
    </lineage>
</organism>
<name>A0A6J4MW35_9BACT</name>
<dbReference type="InterPro" id="IPR001915">
    <property type="entry name" value="Peptidase_M48"/>
</dbReference>
<dbReference type="GO" id="GO:0004222">
    <property type="term" value="F:metalloendopeptidase activity"/>
    <property type="evidence" value="ECO:0007669"/>
    <property type="project" value="InterPro"/>
</dbReference>
<dbReference type="GO" id="GO:0016020">
    <property type="term" value="C:membrane"/>
    <property type="evidence" value="ECO:0007669"/>
    <property type="project" value="TreeGrafter"/>
</dbReference>
<dbReference type="EMBL" id="CADCTW010000236">
    <property type="protein sequence ID" value="CAA9369139.1"/>
    <property type="molecule type" value="Genomic_DNA"/>
</dbReference>
<comment type="cofactor">
    <cofactor evidence="6">
        <name>Zn(2+)</name>
        <dbReference type="ChEBI" id="CHEBI:29105"/>
    </cofactor>
    <text evidence="6">Binds 1 zinc ion per subunit.</text>
</comment>
<keyword evidence="5 6" id="KW-0482">Metalloprotease</keyword>
<evidence type="ECO:0000256" key="5">
    <source>
        <dbReference type="ARBA" id="ARBA00023049"/>
    </source>
</evidence>
<keyword evidence="3 6" id="KW-0378">Hydrolase</keyword>
<evidence type="ECO:0000313" key="9">
    <source>
        <dbReference type="EMBL" id="CAA9369139.1"/>
    </source>
</evidence>
<evidence type="ECO:0000259" key="8">
    <source>
        <dbReference type="Pfam" id="PF01435"/>
    </source>
</evidence>
<dbReference type="PANTHER" id="PTHR22726">
    <property type="entry name" value="METALLOENDOPEPTIDASE OMA1"/>
    <property type="match status" value="1"/>
</dbReference>
<evidence type="ECO:0000256" key="2">
    <source>
        <dbReference type="ARBA" id="ARBA00022723"/>
    </source>
</evidence>
<evidence type="ECO:0000256" key="6">
    <source>
        <dbReference type="RuleBase" id="RU003983"/>
    </source>
</evidence>